<gene>
    <name evidence="2" type="ORF">AUEXF2481DRAFT_254402</name>
</gene>
<proteinExistence type="predicted"/>
<dbReference type="RefSeq" id="XP_013343325.1">
    <property type="nucleotide sequence ID" value="XM_013487871.1"/>
</dbReference>
<dbReference type="Proteomes" id="UP000030641">
    <property type="component" value="Unassembled WGS sequence"/>
</dbReference>
<dbReference type="GeneID" id="25362994"/>
<dbReference type="EMBL" id="KL584761">
    <property type="protein sequence ID" value="KEQ94723.1"/>
    <property type="molecule type" value="Genomic_DNA"/>
</dbReference>
<dbReference type="InParanoid" id="A0A074YAB5"/>
<evidence type="ECO:0000256" key="1">
    <source>
        <dbReference type="SAM" id="MobiDB-lite"/>
    </source>
</evidence>
<name>A0A074YAB5_AURSE</name>
<dbReference type="AlphaFoldDB" id="A0A074YAB5"/>
<evidence type="ECO:0000313" key="3">
    <source>
        <dbReference type="Proteomes" id="UP000030641"/>
    </source>
</evidence>
<keyword evidence="3" id="KW-1185">Reference proteome</keyword>
<accession>A0A074YAB5</accession>
<evidence type="ECO:0000313" key="2">
    <source>
        <dbReference type="EMBL" id="KEQ94723.1"/>
    </source>
</evidence>
<feature type="compositionally biased region" description="Polar residues" evidence="1">
    <location>
        <begin position="109"/>
        <end position="127"/>
    </location>
</feature>
<feature type="region of interest" description="Disordered" evidence="1">
    <location>
        <begin position="109"/>
        <end position="130"/>
    </location>
</feature>
<organism evidence="2 3">
    <name type="scientific">Aureobasidium subglaciale (strain EXF-2481)</name>
    <name type="common">Aureobasidium pullulans var. subglaciale</name>
    <dbReference type="NCBI Taxonomy" id="1043005"/>
    <lineage>
        <taxon>Eukaryota</taxon>
        <taxon>Fungi</taxon>
        <taxon>Dikarya</taxon>
        <taxon>Ascomycota</taxon>
        <taxon>Pezizomycotina</taxon>
        <taxon>Dothideomycetes</taxon>
        <taxon>Dothideomycetidae</taxon>
        <taxon>Dothideales</taxon>
        <taxon>Saccotheciaceae</taxon>
        <taxon>Aureobasidium</taxon>
    </lineage>
</organism>
<protein>
    <submittedName>
        <fullName evidence="2">Uncharacterized protein</fullName>
    </submittedName>
</protein>
<dbReference type="HOGENOM" id="CLU_1651807_0_0_1"/>
<sequence length="160" mass="18370">MSRRKVQSYFYSHRSNPESRRKYVSWCHRFHSRTFCASRQLQMTVLCTWGSSDDHHLILNSQRPATSTILCAQFTRSLTYVPSVTFYQITRLWARIGLSTRSLSSQHRCQAQTSHPSGKSHQRSQPSRCGPFGRSTPITFLAVPTTFGLASTWLPTFIPL</sequence>
<reference evidence="2 3" key="1">
    <citation type="journal article" date="2014" name="BMC Genomics">
        <title>Genome sequencing of four Aureobasidium pullulans varieties: biotechnological potential, stress tolerance, and description of new species.</title>
        <authorList>
            <person name="Gostin Ar C."/>
            <person name="Ohm R.A."/>
            <person name="Kogej T."/>
            <person name="Sonjak S."/>
            <person name="Turk M."/>
            <person name="Zajc J."/>
            <person name="Zalar P."/>
            <person name="Grube M."/>
            <person name="Sun H."/>
            <person name="Han J."/>
            <person name="Sharma A."/>
            <person name="Chiniquy J."/>
            <person name="Ngan C.Y."/>
            <person name="Lipzen A."/>
            <person name="Barry K."/>
            <person name="Grigoriev I.V."/>
            <person name="Gunde-Cimerman N."/>
        </authorList>
    </citation>
    <scope>NUCLEOTIDE SEQUENCE [LARGE SCALE GENOMIC DNA]</scope>
    <source>
        <strain evidence="2 3">EXF-2481</strain>
    </source>
</reference>